<keyword evidence="1" id="KW-0472">Membrane</keyword>
<organism evidence="2 3">
    <name type="scientific">Planotetraspora mira</name>
    <dbReference type="NCBI Taxonomy" id="58121"/>
    <lineage>
        <taxon>Bacteria</taxon>
        <taxon>Bacillati</taxon>
        <taxon>Actinomycetota</taxon>
        <taxon>Actinomycetes</taxon>
        <taxon>Streptosporangiales</taxon>
        <taxon>Streptosporangiaceae</taxon>
        <taxon>Planotetraspora</taxon>
    </lineage>
</organism>
<evidence type="ECO:0000313" key="2">
    <source>
        <dbReference type="EMBL" id="GII31673.1"/>
    </source>
</evidence>
<feature type="transmembrane region" description="Helical" evidence="1">
    <location>
        <begin position="21"/>
        <end position="48"/>
    </location>
</feature>
<evidence type="ECO:0000313" key="3">
    <source>
        <dbReference type="Proteomes" id="UP000650628"/>
    </source>
</evidence>
<dbReference type="EMBL" id="BOOO01000030">
    <property type="protein sequence ID" value="GII31673.1"/>
    <property type="molecule type" value="Genomic_DNA"/>
</dbReference>
<dbReference type="Proteomes" id="UP000650628">
    <property type="component" value="Unassembled WGS sequence"/>
</dbReference>
<keyword evidence="1" id="KW-0812">Transmembrane</keyword>
<keyword evidence="3" id="KW-1185">Reference proteome</keyword>
<comment type="caution">
    <text evidence="2">The sequence shown here is derived from an EMBL/GenBank/DDBJ whole genome shotgun (WGS) entry which is preliminary data.</text>
</comment>
<feature type="transmembrane region" description="Helical" evidence="1">
    <location>
        <begin position="68"/>
        <end position="96"/>
    </location>
</feature>
<gene>
    <name evidence="2" type="ORF">Pmi06nite_51150</name>
</gene>
<keyword evidence="1" id="KW-1133">Transmembrane helix</keyword>
<reference evidence="2 3" key="1">
    <citation type="submission" date="2021-01" db="EMBL/GenBank/DDBJ databases">
        <title>Whole genome shotgun sequence of Planotetraspora mira NBRC 15435.</title>
        <authorList>
            <person name="Komaki H."/>
            <person name="Tamura T."/>
        </authorList>
    </citation>
    <scope>NUCLEOTIDE SEQUENCE [LARGE SCALE GENOMIC DNA]</scope>
    <source>
        <strain evidence="2 3">NBRC 15435</strain>
    </source>
</reference>
<sequence>MISIRTVITRISVHATRGQKIAASVFGIIFLGILAGVVGIGALVFSAFGAVDAETGFTDSIEPDSGGVLYGGAVVFAAFFALIAMVAAVAVVIFLLQTFRGRATLSGTTLELTGALSTRRADLASAPVRIDSVPEYVRGADDQVMSTGRRIPRLIAGSTSGGLLRLRLHGRDRGLLPPDELNALADAIESGTRPEPDATYAAQAAAILRRLASDPIARLT</sequence>
<proteinExistence type="predicted"/>
<accession>A0A8J3TRA4</accession>
<dbReference type="AlphaFoldDB" id="A0A8J3TRA4"/>
<evidence type="ECO:0000256" key="1">
    <source>
        <dbReference type="SAM" id="Phobius"/>
    </source>
</evidence>
<name>A0A8J3TRA4_9ACTN</name>
<protein>
    <submittedName>
        <fullName evidence="2">Uncharacterized protein</fullName>
    </submittedName>
</protein>